<dbReference type="GO" id="GO:0005635">
    <property type="term" value="C:nuclear envelope"/>
    <property type="evidence" value="ECO:0000314"/>
    <property type="project" value="GeneDB"/>
</dbReference>
<reference evidence="4" key="5">
    <citation type="submission" date="2005-04" db="EMBL/GenBank/DDBJ databases">
        <title>Sequencing, closure, and annotation of Trypanosoma brucei chromosomes 2 through 8.</title>
        <authorList>
            <person name="Ghedin E."/>
            <person name="Blandin G."/>
            <person name="Bartholomeu D."/>
            <person name="Caler E."/>
            <person name="Haas B."/>
            <person name="Hannick L."/>
            <person name="Shallom J."/>
            <person name="Hou L."/>
            <person name="Djikeng A."/>
            <person name="Feldblyum T."/>
            <person name="Hostetler J."/>
            <person name="Johnson J."/>
            <person name="Jones K."/>
            <person name="Koo H.L."/>
            <person name="Larkin C."/>
            <person name="Pai G."/>
            <person name="Peterson J."/>
            <person name="Khalak H.G."/>
            <person name="Salzberg S."/>
            <person name="Simpson A.J."/>
            <person name="Tallon L."/>
            <person name="Van Aken S."/>
            <person name="Wanless D."/>
            <person name="White O."/>
            <person name="Wortman J."/>
            <person name="Fraser C.M."/>
            <person name="El-Sayed N.M.A."/>
        </authorList>
    </citation>
    <scope>NUCLEOTIDE SEQUENCE</scope>
    <source>
        <strain evidence="4">927/4 GUTat10.1</strain>
    </source>
</reference>
<dbReference type="RefSeq" id="XP_844125.1">
    <property type="nucleotide sequence ID" value="XM_839032.1"/>
</dbReference>
<evidence type="ECO:0000256" key="1">
    <source>
        <dbReference type="SAM" id="MobiDB-lite"/>
    </source>
</evidence>
<dbReference type="PaxDb" id="5691-AAZ10566"/>
<keyword evidence="2" id="KW-0472">Membrane</keyword>
<name>Q580U0_TRYB2</name>
<dbReference type="Proteomes" id="UP000008524">
    <property type="component" value="Chromosome 3"/>
</dbReference>
<dbReference type="EMBL" id="AC093543">
    <property type="protein sequence ID" value="AAX81044.1"/>
    <property type="molecule type" value="Genomic_DNA"/>
</dbReference>
<dbReference type="KEGG" id="tbr:Tb927.3.5350"/>
<dbReference type="VEuPathDB" id="TriTrypDB:Tb927.3.5350"/>
<evidence type="ECO:0000313" key="4">
    <source>
        <dbReference type="EMBL" id="AAZ10566.1"/>
    </source>
</evidence>
<dbReference type="GeneID" id="3656474"/>
<feature type="region of interest" description="Disordered" evidence="1">
    <location>
        <begin position="1"/>
        <end position="43"/>
    </location>
</feature>
<protein>
    <submittedName>
        <fullName evidence="3">Uncharacterized protein</fullName>
    </submittedName>
</protein>
<organism evidence="3 5">
    <name type="scientific">Trypanosoma brucei brucei (strain 927/4 GUTat10.1)</name>
    <dbReference type="NCBI Taxonomy" id="185431"/>
    <lineage>
        <taxon>Eukaryota</taxon>
        <taxon>Discoba</taxon>
        <taxon>Euglenozoa</taxon>
        <taxon>Kinetoplastea</taxon>
        <taxon>Metakinetoplastina</taxon>
        <taxon>Trypanosomatida</taxon>
        <taxon>Trypanosomatidae</taxon>
        <taxon>Trypanosoma</taxon>
    </lineage>
</organism>
<evidence type="ECO:0000313" key="3">
    <source>
        <dbReference type="EMBL" id="AAX81044.1"/>
    </source>
</evidence>
<evidence type="ECO:0000313" key="5">
    <source>
        <dbReference type="Proteomes" id="UP000008524"/>
    </source>
</evidence>
<dbReference type="EMBL" id="CP000066">
    <property type="protein sequence ID" value="AAZ10566.1"/>
    <property type="molecule type" value="Genomic_DNA"/>
</dbReference>
<reference evidence="3" key="4">
    <citation type="submission" date="2005-04" db="EMBL/GenBank/DDBJ databases">
        <title>.</title>
        <authorList>
            <person name="Ghedin E."/>
            <person name="Blandin G."/>
            <person name="Bartholomeu D."/>
            <person name="Caler E."/>
            <person name="Haas B."/>
            <person name="Hannick L."/>
            <person name="Shallom J."/>
            <person name="Hou L."/>
            <person name="Djikeng A."/>
            <person name="Feldblyum T."/>
            <person name="Hostetler J."/>
            <person name="Johnson J."/>
            <person name="Jones K."/>
            <person name="Koo H.L."/>
            <person name="Larkin C."/>
            <person name="Pai G."/>
            <person name="Peterson J."/>
            <person name="Khalak H.G."/>
            <person name="Salzberg S."/>
            <person name="Simpson A.J."/>
            <person name="Tallon L."/>
            <person name="Van Aken S."/>
            <person name="Wanless D."/>
            <person name="White O."/>
            <person name="Wortman J."/>
            <person name="Fraser C.M."/>
            <person name="El-Sayed N.M.A."/>
        </authorList>
    </citation>
    <scope>NUCLEOTIDE SEQUENCE</scope>
    <source>
        <strain evidence="3">GUTat10.1</strain>
    </source>
</reference>
<feature type="compositionally biased region" description="Polar residues" evidence="1">
    <location>
        <begin position="23"/>
        <end position="38"/>
    </location>
</feature>
<keyword evidence="2" id="KW-1133">Transmembrane helix</keyword>
<keyword evidence="5" id="KW-1185">Reference proteome</keyword>
<gene>
    <name evidence="4" type="primary">Tb03.5L5.530</name>
    <name evidence="3" type="ORF">Tb927.3.5350</name>
</gene>
<sequence>MPARASQRTPRGTTSKSERQVTNKENPQEQATTAPNDSTRTDIPDVVAEVQKVEAILARRRETMGAGSNGFTCGTWVALVVLEVLAFVWLSWAMDVYAMYRGARP</sequence>
<feature type="transmembrane region" description="Helical" evidence="2">
    <location>
        <begin position="69"/>
        <end position="92"/>
    </location>
</feature>
<proteinExistence type="predicted"/>
<evidence type="ECO:0000256" key="2">
    <source>
        <dbReference type="SAM" id="Phobius"/>
    </source>
</evidence>
<dbReference type="STRING" id="185431.Q580U0"/>
<reference evidence="4" key="2">
    <citation type="journal article" date="2005" name="Science">
        <title>Comparative genomics of trypanosomatid parasitic protozoa.</title>
        <authorList>
            <person name="El-Sayed N.M."/>
            <person name="Myler P.J."/>
            <person name="Blandin G."/>
            <person name="Berriman M."/>
            <person name="Crabtree J."/>
            <person name="Aggarwal G."/>
            <person name="Caler E."/>
            <person name="Renauld H."/>
            <person name="Worthey E.A."/>
            <person name="Hertz-Fowler C."/>
            <person name="Ghedin E."/>
            <person name="Peacock C."/>
            <person name="Bartholomeu D.C."/>
            <person name="Haas B.J."/>
            <person name="Tran A.N."/>
            <person name="Wortman J.R."/>
            <person name="Alsmark U.C."/>
            <person name="Angiuoli S."/>
            <person name="Anupama A."/>
            <person name="Badger J."/>
            <person name="Bringaud F."/>
            <person name="Cadag E."/>
            <person name="Carlton J.M."/>
            <person name="Cerqueira G.C."/>
            <person name="Creasy T."/>
            <person name="Delcher A.L."/>
            <person name="Djikeng A."/>
            <person name="Embley T.M."/>
            <person name="Hauser C."/>
            <person name="Ivens A.C."/>
            <person name="Kummerfeld S.K."/>
            <person name="Pereira-Leal J.B."/>
            <person name="Nilsson D."/>
            <person name="Peterson J."/>
            <person name="Salzberg S.L."/>
            <person name="Shallom J."/>
            <person name="Silva J.C."/>
            <person name="Sundaram J."/>
            <person name="Westenberger S."/>
            <person name="White O."/>
            <person name="Melville S.E."/>
            <person name="Donelson J.E."/>
            <person name="Andersson B."/>
            <person name="Stuart K.D."/>
            <person name="Hall N."/>
        </authorList>
    </citation>
    <scope>NUCLEOTIDE SEQUENCE</scope>
    <source>
        <strain evidence="4">927/4 GUTat10.1</strain>
    </source>
</reference>
<accession>D6XE89</accession>
<keyword evidence="2" id="KW-0812">Transmembrane</keyword>
<dbReference type="OMA" id="WGMWAVI"/>
<reference evidence="4 5" key="3">
    <citation type="journal article" date="2005" name="Science">
        <title>The genome of the African trypanosome Trypanosoma brucei.</title>
        <authorList>
            <person name="Berriman M."/>
            <person name="Ghedin E."/>
            <person name="Hertz-Fowler C."/>
            <person name="Blandin G."/>
            <person name="Renauld H."/>
            <person name="Bartholomeu D.C."/>
            <person name="Lennard N.J."/>
            <person name="Caler E."/>
            <person name="Hamlin N.E."/>
            <person name="Haas B."/>
            <person name="Bohme U."/>
            <person name="Hannick L."/>
            <person name="Aslett M.A."/>
            <person name="Shallom J."/>
            <person name="Marcello L."/>
            <person name="Hou L."/>
            <person name="Wickstead B."/>
            <person name="Alsmark U.C."/>
            <person name="Arrowsmith C."/>
            <person name="Atkin R.J."/>
            <person name="Barron A.J."/>
            <person name="Bringaud F."/>
            <person name="Brooks K."/>
            <person name="Carrington M."/>
            <person name="Cherevach I."/>
            <person name="Chillingworth T.J."/>
            <person name="Churcher C."/>
            <person name="Clark L.N."/>
            <person name="Corton C.H."/>
            <person name="Cronin A."/>
            <person name="Davies R.M."/>
            <person name="Doggett J."/>
            <person name="Djikeng A."/>
            <person name="Feldblyum T."/>
            <person name="Field M.C."/>
            <person name="Fraser A."/>
            <person name="Goodhead I."/>
            <person name="Hance Z."/>
            <person name="Harper D."/>
            <person name="Harris B.R."/>
            <person name="Hauser H."/>
            <person name="Hostetler J."/>
            <person name="Ivens A."/>
            <person name="Jagels K."/>
            <person name="Johnson D."/>
            <person name="Johnson J."/>
            <person name="Jones K."/>
            <person name="Kerhornou A.X."/>
            <person name="Koo H."/>
            <person name="Larke N."/>
            <person name="Landfear S."/>
            <person name="Larkin C."/>
            <person name="Leech V."/>
            <person name="Line A."/>
            <person name="Lord A."/>
            <person name="Macleod A."/>
            <person name="Mooney P.J."/>
            <person name="Moule S."/>
            <person name="Martin D.M."/>
            <person name="Morgan G.W."/>
            <person name="Mungall K."/>
            <person name="Norbertczak H."/>
            <person name="Ormond D."/>
            <person name="Pai G."/>
            <person name="Peacock C.S."/>
            <person name="Peterson J."/>
            <person name="Quail M.A."/>
            <person name="Rabbinowitsch E."/>
            <person name="Rajandream M.A."/>
            <person name="Reitter C."/>
            <person name="Salzberg S.L."/>
            <person name="Sanders M."/>
            <person name="Schobel S."/>
            <person name="Sharp S."/>
            <person name="Simmonds M."/>
            <person name="Simpson A.J."/>
            <person name="Tallon L."/>
            <person name="Turner C.M."/>
            <person name="Tait A."/>
            <person name="Tivey A.R."/>
            <person name="Van Aken S."/>
            <person name="Walker D."/>
            <person name="Wanless D."/>
            <person name="Wang S."/>
            <person name="White B."/>
            <person name="White O."/>
            <person name="Whitehead S."/>
            <person name="Woodward J."/>
            <person name="Wortman J."/>
            <person name="Adams M.D."/>
            <person name="Embley T.M."/>
            <person name="Gull K."/>
            <person name="Ullu E."/>
            <person name="Barry J.D."/>
            <person name="Fairlamb A.H."/>
            <person name="Opperdoes F."/>
            <person name="Barrell B.G."/>
            <person name="Donelson J.E."/>
            <person name="Hall N."/>
            <person name="Fraser C.M."/>
            <person name="Melville S.E."/>
            <person name="El-Sayed N.M."/>
        </authorList>
    </citation>
    <scope>NUCLEOTIDE SEQUENCE [LARGE SCALE GENOMIC DNA]</scope>
    <source>
        <strain evidence="4 5">927/4 GUTat10.1</strain>
    </source>
</reference>
<dbReference type="InParanoid" id="Q580U0"/>
<feature type="compositionally biased region" description="Polar residues" evidence="1">
    <location>
        <begin position="1"/>
        <end position="15"/>
    </location>
</feature>
<dbReference type="SwissPalm" id="Q580U0"/>
<accession>Q580U0</accession>
<reference evidence="3" key="1">
    <citation type="submission" date="2001-08" db="EMBL/GenBank/DDBJ databases">
        <authorList>
            <person name="El-Sayed N.M."/>
            <person name="Khalak H."/>
            <person name="Adams M.D."/>
        </authorList>
    </citation>
    <scope>NUCLEOTIDE SEQUENCE</scope>
    <source>
        <strain evidence="3">GUTat10.1</strain>
    </source>
</reference>
<dbReference type="AlphaFoldDB" id="Q580U0"/>